<accession>M3YFJ6</accession>
<protein>
    <submittedName>
        <fullName evidence="1">Uncharacterized protein</fullName>
    </submittedName>
</protein>
<organism evidence="1">
    <name type="scientific">Mustela putorius furo</name>
    <name type="common">European domestic ferret</name>
    <name type="synonym">Mustela furo</name>
    <dbReference type="NCBI Taxonomy" id="9669"/>
    <lineage>
        <taxon>Eukaryota</taxon>
        <taxon>Metazoa</taxon>
        <taxon>Chordata</taxon>
        <taxon>Craniata</taxon>
        <taxon>Vertebrata</taxon>
        <taxon>Euteleostomi</taxon>
        <taxon>Mammalia</taxon>
        <taxon>Eutheria</taxon>
        <taxon>Laurasiatheria</taxon>
        <taxon>Carnivora</taxon>
        <taxon>Caniformia</taxon>
        <taxon>Musteloidea</taxon>
        <taxon>Mustelidae</taxon>
        <taxon>Mustelinae</taxon>
        <taxon>Mustela</taxon>
    </lineage>
</organism>
<name>M3YFJ6_MUSPF</name>
<evidence type="ECO:0000313" key="1">
    <source>
        <dbReference type="Ensembl" id="ENSMPUP00000010103.1"/>
    </source>
</evidence>
<proteinExistence type="predicted"/>
<dbReference type="InParanoid" id="M3YFJ6"/>
<sequence>MQPVMEVILLQALFGQIFQIPFGKRHLGSYSNLAFAPFNGYHPSTEISSFSIHFDSLLKKLLKIGCIHDSIFYRVGAIKGKLQNLLLFFAPLRHQLFHGRDRNSNLTSSLTGKLTLGKLTSLPEFLLPHV</sequence>
<dbReference type="EMBL" id="AEYP01069199">
    <property type="status" value="NOT_ANNOTATED_CDS"/>
    <property type="molecule type" value="Genomic_DNA"/>
</dbReference>
<reference evidence="1" key="1">
    <citation type="submission" date="2024-06" db="UniProtKB">
        <authorList>
            <consortium name="Ensembl"/>
        </authorList>
    </citation>
    <scope>IDENTIFICATION</scope>
</reference>
<dbReference type="AlphaFoldDB" id="M3YFJ6"/>
<dbReference type="Ensembl" id="ENSMPUT00000010265.1">
    <property type="protein sequence ID" value="ENSMPUP00000010103.1"/>
    <property type="gene ID" value="ENSMPUG00000010180.1"/>
</dbReference>
<dbReference type="EMBL" id="AEYP01069200">
    <property type="status" value="NOT_ANNOTATED_CDS"/>
    <property type="molecule type" value="Genomic_DNA"/>
</dbReference>
<dbReference type="HOGENOM" id="CLU_1937429_0_0_1"/>